<dbReference type="OMA" id="ELMEWLN"/>
<comment type="similarity">
    <text evidence="2 9">Belongs to the nucleoporin Nup85 family.</text>
</comment>
<evidence type="ECO:0000313" key="11">
    <source>
        <dbReference type="Proteomes" id="UP001142055"/>
    </source>
</evidence>
<dbReference type="Proteomes" id="UP001142055">
    <property type="component" value="Chromosome 1"/>
</dbReference>
<gene>
    <name evidence="10" type="ORF">RDWZM_001002</name>
</gene>
<dbReference type="GO" id="GO:0045893">
    <property type="term" value="P:positive regulation of DNA-templated transcription"/>
    <property type="evidence" value="ECO:0007669"/>
    <property type="project" value="TreeGrafter"/>
</dbReference>
<accession>A0A9Q0MBG0</accession>
<dbReference type="PANTHER" id="PTHR13373:SF21">
    <property type="entry name" value="NUCLEAR PORE COMPLEX PROTEIN NUP85"/>
    <property type="match status" value="1"/>
</dbReference>
<dbReference type="GO" id="GO:0006406">
    <property type="term" value="P:mRNA export from nucleus"/>
    <property type="evidence" value="ECO:0007669"/>
    <property type="project" value="TreeGrafter"/>
</dbReference>
<keyword evidence="4 9" id="KW-0509">mRNA transport</keyword>
<comment type="subunit">
    <text evidence="9">Component of the nuclear pore complex (NPC).</text>
</comment>
<keyword evidence="11" id="KW-1185">Reference proteome</keyword>
<dbReference type="GO" id="GO:0031965">
    <property type="term" value="C:nuclear membrane"/>
    <property type="evidence" value="ECO:0007669"/>
    <property type="project" value="UniProtKB-UniRule"/>
</dbReference>
<dbReference type="InterPro" id="IPR011502">
    <property type="entry name" value="Nucleoporin_Nup85"/>
</dbReference>
<reference evidence="10" key="1">
    <citation type="submission" date="2022-12" db="EMBL/GenBank/DDBJ databases">
        <title>Genome assemblies of Blomia tropicalis.</title>
        <authorList>
            <person name="Cui Y."/>
        </authorList>
    </citation>
    <scope>NUCLEOTIDE SEQUENCE</scope>
    <source>
        <tissue evidence="10">Adult mites</tissue>
    </source>
</reference>
<evidence type="ECO:0000256" key="2">
    <source>
        <dbReference type="ARBA" id="ARBA00005573"/>
    </source>
</evidence>
<dbReference type="AlphaFoldDB" id="A0A9Q0MBG0"/>
<dbReference type="GO" id="GO:0017056">
    <property type="term" value="F:structural constituent of nuclear pore"/>
    <property type="evidence" value="ECO:0007669"/>
    <property type="project" value="TreeGrafter"/>
</dbReference>
<dbReference type="PANTHER" id="PTHR13373">
    <property type="entry name" value="FROUNT PROTEIN-RELATED"/>
    <property type="match status" value="1"/>
</dbReference>
<keyword evidence="9" id="KW-0472">Membrane</keyword>
<keyword evidence="7 9" id="KW-0906">Nuclear pore complex</keyword>
<keyword evidence="5 9" id="KW-0653">Protein transport</keyword>
<dbReference type="Pfam" id="PF07575">
    <property type="entry name" value="Nucleopor_Nup85"/>
    <property type="match status" value="1"/>
</dbReference>
<evidence type="ECO:0000256" key="9">
    <source>
        <dbReference type="RuleBase" id="RU365073"/>
    </source>
</evidence>
<comment type="caution">
    <text evidence="10">The sequence shown here is derived from an EMBL/GenBank/DDBJ whole genome shotgun (WGS) entry which is preliminary data.</text>
</comment>
<sequence length="676" mass="79725">MNKQKTLINAHSSNWLQHSSLFTNPHVRGFISESGIVFKFVQRVSHNRELLNHSELLQSSRKYRSVIHSWLIKLSKVEQQQQQSAENDLVELSQMVKMLHKMEIAWHLCEIMLMDIRGPGQQAGQLLNWVKWHFTEFVELADQVIVADLPQMHEFYWDVILFFALRGDMENAAMFLELHSESQTDSVFIMVLELLRKYPVLTNMQVYHEYYIRFEIWHESVLHTIEQQKIPPESNKKSYIQMNLLLHLLAGEIGEYSKVTHLFDSWYQMLISFMIFTDPCLKQGRFFENYANKIINIYHGVNEESNRSQLEPFDELILCILFYEMPTMISQLSFCFNDNWWFVTHFIDLLYNSDGIKDFQFVDVQQLRDSFVPDYADSLMTHQKQFWQLSIEYLEQCKDSLEHIRLCLERVPFKSQRQLQTLVSLAKRFNLTDIELSLYKIEARRWLTKARQLNQHNQYGSALFWAIRSKDKMLINSIVDRYLYYYLKTSIEGVVKTEKIVTDGILLDADMIANIGNAIVISERLIFLCKYYEFHQLQKQGQHSAAATILVDMLASNAIPQYFIFQVILDCLPLLESSNVVIDIDQTSKILASFETIVENLQTDRQECSLFFQIGSNWNMNKSITFKDEELEQIKTHQRNIIKKHENVLRLAIARNLSRNFVMPRSELSSCQTIKL</sequence>
<proteinExistence type="inferred from homology"/>
<evidence type="ECO:0000256" key="5">
    <source>
        <dbReference type="ARBA" id="ARBA00022927"/>
    </source>
</evidence>
<evidence type="ECO:0000256" key="7">
    <source>
        <dbReference type="ARBA" id="ARBA00023132"/>
    </source>
</evidence>
<keyword evidence="3 9" id="KW-0813">Transport</keyword>
<evidence type="ECO:0000256" key="4">
    <source>
        <dbReference type="ARBA" id="ARBA00022816"/>
    </source>
</evidence>
<evidence type="ECO:0000256" key="6">
    <source>
        <dbReference type="ARBA" id="ARBA00023010"/>
    </source>
</evidence>
<dbReference type="GO" id="GO:0031080">
    <property type="term" value="C:nuclear pore outer ring"/>
    <property type="evidence" value="ECO:0007669"/>
    <property type="project" value="TreeGrafter"/>
</dbReference>
<evidence type="ECO:0000256" key="1">
    <source>
        <dbReference type="ARBA" id="ARBA00004567"/>
    </source>
</evidence>
<keyword evidence="6 9" id="KW-0811">Translocation</keyword>
<evidence type="ECO:0000313" key="10">
    <source>
        <dbReference type="EMBL" id="KAJ6222457.1"/>
    </source>
</evidence>
<name>A0A9Q0MBG0_BLOTA</name>
<evidence type="ECO:0000256" key="8">
    <source>
        <dbReference type="ARBA" id="ARBA00023242"/>
    </source>
</evidence>
<evidence type="ECO:0000256" key="3">
    <source>
        <dbReference type="ARBA" id="ARBA00022448"/>
    </source>
</evidence>
<comment type="subcellular location">
    <subcellularLocation>
        <location evidence="1 9">Nucleus</location>
        <location evidence="1 9">Nuclear pore complex</location>
    </subcellularLocation>
</comment>
<organism evidence="10 11">
    <name type="scientific">Blomia tropicalis</name>
    <name type="common">Mite</name>
    <dbReference type="NCBI Taxonomy" id="40697"/>
    <lineage>
        <taxon>Eukaryota</taxon>
        <taxon>Metazoa</taxon>
        <taxon>Ecdysozoa</taxon>
        <taxon>Arthropoda</taxon>
        <taxon>Chelicerata</taxon>
        <taxon>Arachnida</taxon>
        <taxon>Acari</taxon>
        <taxon>Acariformes</taxon>
        <taxon>Sarcoptiformes</taxon>
        <taxon>Astigmata</taxon>
        <taxon>Glycyphagoidea</taxon>
        <taxon>Echimyopodidae</taxon>
        <taxon>Blomia</taxon>
    </lineage>
</organism>
<dbReference type="GO" id="GO:0006606">
    <property type="term" value="P:protein import into nucleus"/>
    <property type="evidence" value="ECO:0007669"/>
    <property type="project" value="TreeGrafter"/>
</dbReference>
<keyword evidence="8 9" id="KW-0539">Nucleus</keyword>
<protein>
    <recommendedName>
        <fullName evidence="9">Nuclear pore complex protein Nup85</fullName>
    </recommendedName>
</protein>
<comment type="function">
    <text evidence="9">Functions as a component of the nuclear pore complex (NPC).</text>
</comment>
<dbReference type="EMBL" id="JAPWDV010000001">
    <property type="protein sequence ID" value="KAJ6222457.1"/>
    <property type="molecule type" value="Genomic_DNA"/>
</dbReference>